<dbReference type="Pfam" id="PF07238">
    <property type="entry name" value="PilZ"/>
    <property type="match status" value="1"/>
</dbReference>
<dbReference type="AlphaFoldDB" id="A0A3B0ZTR6"/>
<sequence>MVTSSEKRVSERYLITEIAENSGAFHLCINETSHEISDIQDVSVTGVRILMEMPLPEGSPAILSYQADDLEMSIETQIIWSELDDENGLFLTGIRFNPIQTDLSTLFFLAFRKQLDRFDKNIHILQS</sequence>
<evidence type="ECO:0000259" key="1">
    <source>
        <dbReference type="Pfam" id="PF07238"/>
    </source>
</evidence>
<gene>
    <name evidence="2" type="ORF">MNBD_GAMMA17-92</name>
</gene>
<reference evidence="2" key="1">
    <citation type="submission" date="2018-06" db="EMBL/GenBank/DDBJ databases">
        <authorList>
            <person name="Zhirakovskaya E."/>
        </authorList>
    </citation>
    <scope>NUCLEOTIDE SEQUENCE</scope>
</reference>
<dbReference type="GO" id="GO:0035438">
    <property type="term" value="F:cyclic-di-GMP binding"/>
    <property type="evidence" value="ECO:0007669"/>
    <property type="project" value="InterPro"/>
</dbReference>
<dbReference type="EMBL" id="UOFQ01000134">
    <property type="protein sequence ID" value="VAW89429.1"/>
    <property type="molecule type" value="Genomic_DNA"/>
</dbReference>
<dbReference type="InterPro" id="IPR009875">
    <property type="entry name" value="PilZ_domain"/>
</dbReference>
<feature type="domain" description="PilZ" evidence="1">
    <location>
        <begin position="37"/>
        <end position="103"/>
    </location>
</feature>
<proteinExistence type="predicted"/>
<organism evidence="2">
    <name type="scientific">hydrothermal vent metagenome</name>
    <dbReference type="NCBI Taxonomy" id="652676"/>
    <lineage>
        <taxon>unclassified sequences</taxon>
        <taxon>metagenomes</taxon>
        <taxon>ecological metagenomes</taxon>
    </lineage>
</organism>
<name>A0A3B0ZTR6_9ZZZZ</name>
<evidence type="ECO:0000313" key="2">
    <source>
        <dbReference type="EMBL" id="VAW89429.1"/>
    </source>
</evidence>
<protein>
    <recommendedName>
        <fullName evidence="1">PilZ domain-containing protein</fullName>
    </recommendedName>
</protein>
<accession>A0A3B0ZTR6</accession>